<evidence type="ECO:0000256" key="5">
    <source>
        <dbReference type="ARBA" id="ARBA00023600"/>
    </source>
</evidence>
<gene>
    <name evidence="7" type="ORF">ATE37_01400</name>
</gene>
<evidence type="ECO:0000256" key="2">
    <source>
        <dbReference type="ARBA" id="ARBA00022692"/>
    </source>
</evidence>
<protein>
    <submittedName>
        <fullName evidence="7">Holin</fullName>
    </submittedName>
</protein>
<evidence type="ECO:0000256" key="4">
    <source>
        <dbReference type="ARBA" id="ARBA00023136"/>
    </source>
</evidence>
<evidence type="ECO:0000256" key="3">
    <source>
        <dbReference type="ARBA" id="ARBA00022989"/>
    </source>
</evidence>
<comment type="similarity">
    <text evidence="5">Belongs to the bacteriophage holin family. Cp-1 holin subfamily.</text>
</comment>
<keyword evidence="4 6" id="KW-0472">Membrane</keyword>
<evidence type="ECO:0000313" key="7">
    <source>
        <dbReference type="EMBL" id="ORJ32860.1"/>
    </source>
</evidence>
<dbReference type="Proteomes" id="UP000192532">
    <property type="component" value="Unassembled WGS sequence"/>
</dbReference>
<dbReference type="InterPro" id="IPR006480">
    <property type="entry name" value="Phage_holin_4_1"/>
</dbReference>
<dbReference type="RefSeq" id="WP_084867889.1">
    <property type="nucleotide sequence ID" value="NZ_LNVH01000002.1"/>
</dbReference>
<accession>A0A1X0X1A3</accession>
<evidence type="ECO:0000256" key="6">
    <source>
        <dbReference type="SAM" id="Phobius"/>
    </source>
</evidence>
<keyword evidence="3 6" id="KW-1133">Transmembrane helix</keyword>
<dbReference type="GO" id="GO:0016020">
    <property type="term" value="C:membrane"/>
    <property type="evidence" value="ECO:0007669"/>
    <property type="project" value="UniProtKB-SubCell"/>
</dbReference>
<dbReference type="EMBL" id="LNVH01000002">
    <property type="protein sequence ID" value="ORJ32860.1"/>
    <property type="molecule type" value="Genomic_DNA"/>
</dbReference>
<comment type="caution">
    <text evidence="7">The sequence shown here is derived from an EMBL/GenBank/DDBJ whole genome shotgun (WGS) entry which is preliminary data.</text>
</comment>
<name>A0A1X0X1A3_STROR</name>
<comment type="subcellular location">
    <subcellularLocation>
        <location evidence="1">Membrane</location>
        <topology evidence="1">Multi-pass membrane protein</topology>
    </subcellularLocation>
</comment>
<evidence type="ECO:0000313" key="8">
    <source>
        <dbReference type="Proteomes" id="UP000192532"/>
    </source>
</evidence>
<reference evidence="7 8" key="1">
    <citation type="journal article" date="2016" name="PLoS ONE">
        <title>Comparative Genomics Analysis of Streptococcus tigurinus Strains Identifies Genetic Elements Specifically and Uniquely Present in Highly Virulent Strains.</title>
        <authorList>
            <person name="Diene S.M."/>
            <person name="Francois P."/>
            <person name="Zbinden A."/>
            <person name="Entenza J.M."/>
            <person name="Resch G."/>
        </authorList>
    </citation>
    <scope>NUCLEOTIDE SEQUENCE [LARGE SCALE GENOMIC DNA]</scope>
    <source>
        <strain evidence="7 8">859</strain>
    </source>
</reference>
<sequence>MQIEFFNFLRSVVQTEDGLVLYALTLIVSMEIIDFLTGTIAAIANPDIEYKSKIGINGLLRKILGVLLLMILIPMSVLLPEKSGFAFLYSIYLGYIVFTFQSLVENYRKLKGNVTLFQPILKAFQRLIEKDDDKNKGE</sequence>
<organism evidence="7 8">
    <name type="scientific">Streptococcus oralis subsp. tigurinus</name>
    <dbReference type="NCBI Taxonomy" id="1077464"/>
    <lineage>
        <taxon>Bacteria</taxon>
        <taxon>Bacillati</taxon>
        <taxon>Bacillota</taxon>
        <taxon>Bacilli</taxon>
        <taxon>Lactobacillales</taxon>
        <taxon>Streptococcaceae</taxon>
        <taxon>Streptococcus</taxon>
    </lineage>
</organism>
<feature type="transmembrane region" description="Helical" evidence="6">
    <location>
        <begin position="63"/>
        <end position="80"/>
    </location>
</feature>
<dbReference type="AlphaFoldDB" id="A0A1X0X1A3"/>
<keyword evidence="2 6" id="KW-0812">Transmembrane</keyword>
<feature type="transmembrane region" description="Helical" evidence="6">
    <location>
        <begin position="20"/>
        <end position="43"/>
    </location>
</feature>
<dbReference type="Pfam" id="PF05105">
    <property type="entry name" value="Phage_holin_4_1"/>
    <property type="match status" value="1"/>
</dbReference>
<proteinExistence type="inferred from homology"/>
<dbReference type="NCBIfam" id="TIGR01593">
    <property type="entry name" value="holin_tox_secr"/>
    <property type="match status" value="1"/>
</dbReference>
<feature type="transmembrane region" description="Helical" evidence="6">
    <location>
        <begin position="86"/>
        <end position="104"/>
    </location>
</feature>
<evidence type="ECO:0000256" key="1">
    <source>
        <dbReference type="ARBA" id="ARBA00004141"/>
    </source>
</evidence>